<evidence type="ECO:0000256" key="1">
    <source>
        <dbReference type="ARBA" id="ARBA00022737"/>
    </source>
</evidence>
<keyword evidence="6" id="KW-1185">Reference proteome</keyword>
<reference evidence="5 6" key="1">
    <citation type="submission" date="2017-06" db="EMBL/GenBank/DDBJ databases">
        <authorList>
            <person name="Kim H.J."/>
            <person name="Triplett B.A."/>
        </authorList>
    </citation>
    <scope>NUCLEOTIDE SEQUENCE [LARGE SCALE GENOMIC DNA]</scope>
    <source>
        <strain evidence="5 6">DSM 25597</strain>
    </source>
</reference>
<organism evidence="5 6">
    <name type="scientific">Dokdonia pacifica</name>
    <dbReference type="NCBI Taxonomy" id="1627892"/>
    <lineage>
        <taxon>Bacteria</taxon>
        <taxon>Pseudomonadati</taxon>
        <taxon>Bacteroidota</taxon>
        <taxon>Flavobacteriia</taxon>
        <taxon>Flavobacteriales</taxon>
        <taxon>Flavobacteriaceae</taxon>
        <taxon>Dokdonia</taxon>
    </lineage>
</organism>
<dbReference type="SMART" id="SM00028">
    <property type="entry name" value="TPR"/>
    <property type="match status" value="6"/>
</dbReference>
<dbReference type="Proteomes" id="UP000198379">
    <property type="component" value="Unassembled WGS sequence"/>
</dbReference>
<dbReference type="Gene3D" id="1.25.40.10">
    <property type="entry name" value="Tetratricopeptide repeat domain"/>
    <property type="match status" value="2"/>
</dbReference>
<feature type="signal peptide" evidence="4">
    <location>
        <begin position="1"/>
        <end position="21"/>
    </location>
</feature>
<gene>
    <name evidence="5" type="ORF">SAMN06265376_1011200</name>
</gene>
<name>A0A238WNR6_9FLAO</name>
<keyword evidence="1" id="KW-0677">Repeat</keyword>
<dbReference type="InterPro" id="IPR019734">
    <property type="entry name" value="TPR_rpt"/>
</dbReference>
<dbReference type="SUPFAM" id="SSF48452">
    <property type="entry name" value="TPR-like"/>
    <property type="match status" value="2"/>
</dbReference>
<dbReference type="AlphaFoldDB" id="A0A238WNR6"/>
<dbReference type="PROSITE" id="PS50005">
    <property type="entry name" value="TPR"/>
    <property type="match status" value="1"/>
</dbReference>
<dbReference type="EMBL" id="FZNY01000001">
    <property type="protein sequence ID" value="SNR47329.1"/>
    <property type="molecule type" value="Genomic_DNA"/>
</dbReference>
<dbReference type="RefSeq" id="WP_089370488.1">
    <property type="nucleotide sequence ID" value="NZ_BMEP01000003.1"/>
</dbReference>
<sequence length="597" mass="68858">MKKRCIFVIVLVFGVFAFAKAQTEQLARNYFDQGQFEKARISYQKALKKQPTNNTVLLGLIKTHQQLEDYAAVKTLIEKQVDNSRYKGLLHVELGYNYQLQGQDSIAKVEYETAIELVRNRMTSAYRVGKTLQDHSLLEEAVRAYQAGMDANPNSNFNRQLARIYGELGQLDKMFDSYLNLANENQAYVASAQRNFAMFITEDPTNEANIVFRKTLLKRLQTEQNIIYNELLSWLFIQQKQYKKAFVQEKAIFKRTDGDITGVVDLAGITIEANALDDAQDILEYIKEVAIDDETKLDAEQQLLKIEIKKATTNSKREEIRSRYEVLLDQYGINSYTVPLQIDYAHFLAFEMKTPGEGATFLKQSVKKEINRFDEARLKMELADILVLQEKFNQALIYYSQIQNKIKNSVISQEARFKVAKTSYYKADFKWAETQLDVLKSSATQLIANDALELLLVIRDNSLDDTLQTALKKYARADLLGYQNKPELAIKKYNEILEQHKGESIEDEALLAQATLYEQKSAFAKAEKNYITIIDFYKDGILADDAYYRLAQLYEGPLQQPEKAKNNYERIIFDFADSIYYVEAQKRFRALRGDAIN</sequence>
<evidence type="ECO:0000256" key="4">
    <source>
        <dbReference type="SAM" id="SignalP"/>
    </source>
</evidence>
<evidence type="ECO:0000256" key="2">
    <source>
        <dbReference type="ARBA" id="ARBA00022803"/>
    </source>
</evidence>
<dbReference type="InterPro" id="IPR013105">
    <property type="entry name" value="TPR_2"/>
</dbReference>
<evidence type="ECO:0000313" key="6">
    <source>
        <dbReference type="Proteomes" id="UP000198379"/>
    </source>
</evidence>
<evidence type="ECO:0000313" key="5">
    <source>
        <dbReference type="EMBL" id="SNR47329.1"/>
    </source>
</evidence>
<feature type="chain" id="PRO_5013167388" evidence="4">
    <location>
        <begin position="22"/>
        <end position="597"/>
    </location>
</feature>
<dbReference type="InterPro" id="IPR011990">
    <property type="entry name" value="TPR-like_helical_dom_sf"/>
</dbReference>
<dbReference type="Pfam" id="PF07719">
    <property type="entry name" value="TPR_2"/>
    <property type="match status" value="1"/>
</dbReference>
<dbReference type="OrthoDB" id="9763354at2"/>
<proteinExistence type="predicted"/>
<protein>
    <submittedName>
        <fullName evidence="5">Tetratricopeptide repeat-containing protein</fullName>
    </submittedName>
</protein>
<dbReference type="Pfam" id="PF13432">
    <property type="entry name" value="TPR_16"/>
    <property type="match status" value="1"/>
</dbReference>
<evidence type="ECO:0000256" key="3">
    <source>
        <dbReference type="PROSITE-ProRule" id="PRU00339"/>
    </source>
</evidence>
<keyword evidence="2 3" id="KW-0802">TPR repeat</keyword>
<accession>A0A238WNR6</accession>
<feature type="repeat" description="TPR" evidence="3">
    <location>
        <begin position="20"/>
        <end position="53"/>
    </location>
</feature>
<keyword evidence="4" id="KW-0732">Signal</keyword>